<accession>A0A8C2DWC8</accession>
<evidence type="ECO:0000256" key="6">
    <source>
        <dbReference type="ARBA" id="ARBA00022759"/>
    </source>
</evidence>
<dbReference type="CDD" id="cd00303">
    <property type="entry name" value="retropepsin_like"/>
    <property type="match status" value="1"/>
</dbReference>
<dbReference type="GO" id="GO:0015074">
    <property type="term" value="P:DNA integration"/>
    <property type="evidence" value="ECO:0007669"/>
    <property type="project" value="UniProtKB-KW"/>
</dbReference>
<dbReference type="GO" id="GO:0004523">
    <property type="term" value="F:RNA-DNA hybrid ribonuclease activity"/>
    <property type="evidence" value="ECO:0007669"/>
    <property type="project" value="UniProtKB-EC"/>
</dbReference>
<keyword evidence="6" id="KW-0255">Endonuclease</keyword>
<dbReference type="SUPFAM" id="SSF53098">
    <property type="entry name" value="Ribonuclease H-like"/>
    <property type="match status" value="1"/>
</dbReference>
<dbReference type="GO" id="GO:0004190">
    <property type="term" value="F:aspartic-type endopeptidase activity"/>
    <property type="evidence" value="ECO:0007669"/>
    <property type="project" value="InterPro"/>
</dbReference>
<dbReference type="Pfam" id="PF00078">
    <property type="entry name" value="RVT_1"/>
    <property type="match status" value="1"/>
</dbReference>
<dbReference type="CDD" id="cd09274">
    <property type="entry name" value="RNase_HI_RT_Ty3"/>
    <property type="match status" value="1"/>
</dbReference>
<sequence>MVLLQVWRRWPHSNLLQLRTKSKTCGRETQVAERETVQMGVSECCHERGFKLEPVPIEGRIGTEILNSPTKTKASTCSQCPKDPNLKAKLPKGLVGAKCIALVDISGQECRCLIDTGSQVTTVPFSFHAQYLSDHPIHPLSDLLEVEGANGLSVPYLGYVHLNITFPAEFVGIRTEIPTVALVVPDIKSHTQPLVLVGTNTLDTLYEEHLKQRSFPFLPDLYGYRAVLYTLELRHKRCETGILGHVRLKSRTPEVLTAGQTLVLEGAIHVLETPVDKWVVVEHPTVSSLPGGVVVKCCLLTLPPEKSGCLPVVLTNEADHDVIIPQRCIIAEMHAMESVLSSNRAVSKSDSQSIEPEMSKESKVTLNFGNSPLSQEWKDRITSQLNEMPEVFAHHELDFGWTQKVKHRIKLNNETPFKQKARPIHPQDFEAVRKHLQELLSSGIIRESESPFSSPIVVVRKKNGDVRLCIDYRKLNLQTIKDAYALPNLEETFAALNGSKWFTVLDLKSGYYQIEVEEADKPKTAFVCPLGFWEFNRMPQGVTNAPSTFQRLMEKCMGDINLKEVLVFLDDLIVFSKTLEEHERRLLQVLTRLREYGLKLSPEKCRFFQTSVKYLGHIVSERGVETDPEKIEAIKTWPRPKTLKELRSFLGFSGYYRRFIKDYSQIVKPLNELTSGYPQLRKGVKKFGKEDQYRNPKEPFGGRWTPSCQTAFETLIIKLSTAPVLGFANPKLPYILHTDASTSGLGAALYQEQDGQQRVIAFASRGLSRSESRYPAHKLEFLALKWAVTEKFHDYLYGSSFTVVTDSNPLTYLLTTAKLDAVSYRWLAALSTFSFTLQYRAGKQNVDADSLSRRPHGELSDDRLSTKEIERIEKFVQYHTADANASCITDSVVVKAICEKHLVQQNNDPAYSLVMSLAIHPDAVPDCYVQEDVLNGSSAIPHLTKEELAEKQRSDPVIREVLMYLESNEKPPPIVRKEIPDFSFYLREWDRLEMKEGVLHRRRQDGDSITYQLVLPEELRSYAVNQLHDQMGHMGIERTLDLVRAWFYWPRMGSEVEHRIKTCNRCVRRKALPQRAAPLVNIQASRPLELVCMDFLSLEPDKSNTRDILVITDFFTKYAVAIPTPNQKARTVAKSLWEQFIVHYGFPERLHSDQGPDFESHTIKELYAIAGIQKIRTTPYHPRGNPVERFNRTLLGMLGTLEEKDKSRWKEFVKPLVHAYNCTKHESTGFSPYELMFGRQPRLPLDLAFGLPREGILQTSHSQYVQHLKSHLKESYEIATRNALKLAERNKVPFHLLNVNKRFSLIKCSLIKC</sequence>
<dbReference type="PANTHER" id="PTHR37984">
    <property type="entry name" value="PROTEIN CBG26694"/>
    <property type="match status" value="1"/>
</dbReference>
<dbReference type="Pfam" id="PF00665">
    <property type="entry name" value="rve"/>
    <property type="match status" value="1"/>
</dbReference>
<dbReference type="CDD" id="cd01647">
    <property type="entry name" value="RT_LTR"/>
    <property type="match status" value="1"/>
</dbReference>
<dbReference type="InterPro" id="IPR001584">
    <property type="entry name" value="Integrase_cat-core"/>
</dbReference>
<evidence type="ECO:0000256" key="1">
    <source>
        <dbReference type="ARBA" id="ARBA00010879"/>
    </source>
</evidence>
<keyword evidence="7" id="KW-0378">Hydrolase</keyword>
<dbReference type="InterPro" id="IPR012337">
    <property type="entry name" value="RNaseH-like_sf"/>
</dbReference>
<evidence type="ECO:0000313" key="14">
    <source>
        <dbReference type="Ensembl" id="ENSCCRP00020031804.1"/>
    </source>
</evidence>
<dbReference type="InterPro" id="IPR050951">
    <property type="entry name" value="Retrovirus_Pol_polyprotein"/>
</dbReference>
<dbReference type="InterPro" id="IPR043502">
    <property type="entry name" value="DNA/RNA_pol_sf"/>
</dbReference>
<keyword evidence="10" id="KW-0695">RNA-directed DNA polymerase</keyword>
<proteinExistence type="inferred from homology"/>
<evidence type="ECO:0000256" key="5">
    <source>
        <dbReference type="ARBA" id="ARBA00022722"/>
    </source>
</evidence>
<keyword evidence="8" id="KW-0460">Magnesium</keyword>
<feature type="domain" description="Integrase catalytic" evidence="13">
    <location>
        <begin position="1083"/>
        <end position="1240"/>
    </location>
</feature>
<keyword evidence="5" id="KW-0540">Nuclease</keyword>
<dbReference type="InterPro" id="IPR043128">
    <property type="entry name" value="Rev_trsase/Diguanyl_cyclase"/>
</dbReference>
<dbReference type="InterPro" id="IPR000477">
    <property type="entry name" value="RT_dom"/>
</dbReference>
<dbReference type="Gene3D" id="3.10.20.370">
    <property type="match status" value="1"/>
</dbReference>
<reference evidence="14" key="1">
    <citation type="submission" date="2025-08" db="UniProtKB">
        <authorList>
            <consortium name="Ensembl"/>
        </authorList>
    </citation>
    <scope>IDENTIFICATION</scope>
</reference>
<evidence type="ECO:0000256" key="7">
    <source>
        <dbReference type="ARBA" id="ARBA00022801"/>
    </source>
</evidence>
<dbReference type="EC" id="3.1.26.4" evidence="2"/>
<dbReference type="Gene3D" id="3.10.10.10">
    <property type="entry name" value="HIV Type 1 Reverse Transcriptase, subunit A, domain 1"/>
    <property type="match status" value="1"/>
</dbReference>
<feature type="domain" description="Reverse transcriptase" evidence="12">
    <location>
        <begin position="440"/>
        <end position="619"/>
    </location>
</feature>
<evidence type="ECO:0000259" key="13">
    <source>
        <dbReference type="PROSITE" id="PS50994"/>
    </source>
</evidence>
<dbReference type="Gene3D" id="3.30.420.10">
    <property type="entry name" value="Ribonuclease H-like superfamily/Ribonuclease H"/>
    <property type="match status" value="1"/>
</dbReference>
<dbReference type="SUPFAM" id="SSF56672">
    <property type="entry name" value="DNA/RNA polymerases"/>
    <property type="match status" value="1"/>
</dbReference>
<evidence type="ECO:0000256" key="4">
    <source>
        <dbReference type="ARBA" id="ARBA00022695"/>
    </source>
</evidence>
<evidence type="ECO:0000256" key="8">
    <source>
        <dbReference type="ARBA" id="ARBA00022842"/>
    </source>
</evidence>
<dbReference type="PROSITE" id="PS50878">
    <property type="entry name" value="RT_POL"/>
    <property type="match status" value="1"/>
</dbReference>
<dbReference type="Gene3D" id="3.30.70.270">
    <property type="match status" value="2"/>
</dbReference>
<dbReference type="InterPro" id="IPR036397">
    <property type="entry name" value="RNaseH_sf"/>
</dbReference>
<comment type="similarity">
    <text evidence="1">Belongs to the beta type-B retroviral polymerase family. HERV class-II K(HML-2) pol subfamily.</text>
</comment>
<keyword evidence="3" id="KW-0808">Transferase</keyword>
<dbReference type="Pfam" id="PF17919">
    <property type="entry name" value="RT_RNaseH_2"/>
    <property type="match status" value="1"/>
</dbReference>
<dbReference type="PROSITE" id="PS50994">
    <property type="entry name" value="INTEGRASE"/>
    <property type="match status" value="1"/>
</dbReference>
<dbReference type="GO" id="GO:0003964">
    <property type="term" value="F:RNA-directed DNA polymerase activity"/>
    <property type="evidence" value="ECO:0007669"/>
    <property type="project" value="UniProtKB-KW"/>
</dbReference>
<evidence type="ECO:0000256" key="3">
    <source>
        <dbReference type="ARBA" id="ARBA00022679"/>
    </source>
</evidence>
<dbReference type="FunFam" id="3.10.20.370:FF:000001">
    <property type="entry name" value="Retrovirus-related Pol polyprotein from transposon 17.6-like protein"/>
    <property type="match status" value="1"/>
</dbReference>
<dbReference type="PANTHER" id="PTHR37984:SF15">
    <property type="entry name" value="INTEGRASE CATALYTIC DOMAIN-CONTAINING PROTEIN"/>
    <property type="match status" value="1"/>
</dbReference>
<name>A0A8C2DWC8_CYPCA</name>
<dbReference type="Gene3D" id="1.10.340.70">
    <property type="match status" value="1"/>
</dbReference>
<keyword evidence="4" id="KW-0548">Nucleotidyltransferase</keyword>
<dbReference type="Proteomes" id="UP000694701">
    <property type="component" value="Unplaced"/>
</dbReference>
<dbReference type="FunFam" id="3.30.70.270:FF:000020">
    <property type="entry name" value="Transposon Tf2-6 polyprotein-like Protein"/>
    <property type="match status" value="1"/>
</dbReference>
<dbReference type="FunFam" id="3.10.10.10:FF:000004">
    <property type="entry name" value="Uncharacterized protein"/>
    <property type="match status" value="1"/>
</dbReference>
<dbReference type="InterPro" id="IPR001969">
    <property type="entry name" value="Aspartic_peptidase_AS"/>
</dbReference>
<evidence type="ECO:0000256" key="2">
    <source>
        <dbReference type="ARBA" id="ARBA00012180"/>
    </source>
</evidence>
<evidence type="ECO:0000256" key="10">
    <source>
        <dbReference type="ARBA" id="ARBA00022918"/>
    </source>
</evidence>
<evidence type="ECO:0000256" key="11">
    <source>
        <dbReference type="ARBA" id="ARBA00039658"/>
    </source>
</evidence>
<dbReference type="GO" id="GO:0006508">
    <property type="term" value="P:proteolysis"/>
    <property type="evidence" value="ECO:0007669"/>
    <property type="project" value="InterPro"/>
</dbReference>
<dbReference type="Pfam" id="PF17921">
    <property type="entry name" value="Integrase_H2C2"/>
    <property type="match status" value="1"/>
</dbReference>
<dbReference type="GO" id="GO:0003676">
    <property type="term" value="F:nucleic acid binding"/>
    <property type="evidence" value="ECO:0007669"/>
    <property type="project" value="InterPro"/>
</dbReference>
<dbReference type="InterPro" id="IPR041588">
    <property type="entry name" value="Integrase_H2C2"/>
</dbReference>
<dbReference type="PROSITE" id="PS00141">
    <property type="entry name" value="ASP_PROTEASE"/>
    <property type="match status" value="1"/>
</dbReference>
<evidence type="ECO:0000259" key="12">
    <source>
        <dbReference type="PROSITE" id="PS50878"/>
    </source>
</evidence>
<dbReference type="Ensembl" id="ENSCCRT00020034795.1">
    <property type="protein sequence ID" value="ENSCCRP00020031804.1"/>
    <property type="gene ID" value="ENSCCRG00020014412.1"/>
</dbReference>
<organism evidence="14 15">
    <name type="scientific">Cyprinus carpio</name>
    <name type="common">Common carp</name>
    <dbReference type="NCBI Taxonomy" id="7962"/>
    <lineage>
        <taxon>Eukaryota</taxon>
        <taxon>Metazoa</taxon>
        <taxon>Chordata</taxon>
        <taxon>Craniata</taxon>
        <taxon>Vertebrata</taxon>
        <taxon>Euteleostomi</taxon>
        <taxon>Actinopterygii</taxon>
        <taxon>Neopterygii</taxon>
        <taxon>Teleostei</taxon>
        <taxon>Ostariophysi</taxon>
        <taxon>Cypriniformes</taxon>
        <taxon>Cyprinidae</taxon>
        <taxon>Cyprininae</taxon>
        <taxon>Cyprinus</taxon>
    </lineage>
</organism>
<dbReference type="InterPro" id="IPR041577">
    <property type="entry name" value="RT_RNaseH_2"/>
</dbReference>
<evidence type="ECO:0000313" key="15">
    <source>
        <dbReference type="Proteomes" id="UP000694701"/>
    </source>
</evidence>
<evidence type="ECO:0000256" key="9">
    <source>
        <dbReference type="ARBA" id="ARBA00022908"/>
    </source>
</evidence>
<dbReference type="FunFam" id="3.30.420.10:FF:000269">
    <property type="entry name" value="Uncharacterized protein"/>
    <property type="match status" value="1"/>
</dbReference>
<dbReference type="FunFam" id="1.10.340.70:FF:000001">
    <property type="entry name" value="Retrovirus-related Pol polyprotein from transposon gypsy-like Protein"/>
    <property type="match status" value="1"/>
</dbReference>
<protein>
    <recommendedName>
        <fullName evidence="11">Gypsy retrotransposon integrase-like protein 1</fullName>
        <ecNumber evidence="2">3.1.26.4</ecNumber>
    </recommendedName>
</protein>
<keyword evidence="9" id="KW-0229">DNA integration</keyword>